<organism evidence="13">
    <name type="scientific">Hydrogenobacter sp</name>
    <dbReference type="NCBI Taxonomy" id="2152829"/>
    <lineage>
        <taxon>Bacteria</taxon>
        <taxon>Pseudomonadati</taxon>
        <taxon>Aquificota</taxon>
        <taxon>Aquificia</taxon>
        <taxon>Aquificales</taxon>
        <taxon>Aquificaceae</taxon>
        <taxon>Hydrogenobacter</taxon>
    </lineage>
</organism>
<dbReference type="PANTHER" id="PTHR22912">
    <property type="entry name" value="DISULFIDE OXIDOREDUCTASE"/>
    <property type="match status" value="1"/>
</dbReference>
<dbReference type="InterPro" id="IPR036188">
    <property type="entry name" value="FAD/NAD-bd_sf"/>
</dbReference>
<protein>
    <submittedName>
        <fullName evidence="13">NAD(P)/FAD-dependent oxidoreductase</fullName>
    </submittedName>
</protein>
<dbReference type="InterPro" id="IPR012999">
    <property type="entry name" value="Pyr_OxRdtase_I_AS"/>
</dbReference>
<keyword evidence="7" id="KW-1015">Disulfide bond</keyword>
<dbReference type="Gene3D" id="3.50.50.60">
    <property type="entry name" value="FAD/NAD(P)-binding domain"/>
    <property type="match status" value="3"/>
</dbReference>
<keyword evidence="10" id="KW-0175">Coiled coil</keyword>
<evidence type="ECO:0000256" key="4">
    <source>
        <dbReference type="ARBA" id="ARBA00022827"/>
    </source>
</evidence>
<gene>
    <name evidence="13" type="ORF">ENO47_08050</name>
</gene>
<proteinExistence type="inferred from homology"/>
<evidence type="ECO:0000256" key="10">
    <source>
        <dbReference type="SAM" id="Coils"/>
    </source>
</evidence>
<keyword evidence="6" id="KW-0520">NAD</keyword>
<keyword evidence="8 9" id="KW-0676">Redox-active center</keyword>
<dbReference type="InterPro" id="IPR023753">
    <property type="entry name" value="FAD/NAD-binding_dom"/>
</dbReference>
<evidence type="ECO:0000259" key="11">
    <source>
        <dbReference type="Pfam" id="PF02852"/>
    </source>
</evidence>
<dbReference type="GO" id="GO:0050660">
    <property type="term" value="F:flavin adenine dinucleotide binding"/>
    <property type="evidence" value="ECO:0007669"/>
    <property type="project" value="TreeGrafter"/>
</dbReference>
<evidence type="ECO:0000256" key="2">
    <source>
        <dbReference type="ARBA" id="ARBA00007532"/>
    </source>
</evidence>
<comment type="caution">
    <text evidence="13">The sequence shown here is derived from an EMBL/GenBank/DDBJ whole genome shotgun (WGS) entry which is preliminary data.</text>
</comment>
<evidence type="ECO:0000313" key="13">
    <source>
        <dbReference type="EMBL" id="HEW46598.1"/>
    </source>
</evidence>
<dbReference type="InterPro" id="IPR016156">
    <property type="entry name" value="FAD/NAD-linked_Rdtase_dimer_sf"/>
</dbReference>
<dbReference type="AlphaFoldDB" id="A0A7C2V4B5"/>
<evidence type="ECO:0000256" key="5">
    <source>
        <dbReference type="ARBA" id="ARBA00023002"/>
    </source>
</evidence>
<evidence type="ECO:0000256" key="3">
    <source>
        <dbReference type="ARBA" id="ARBA00022630"/>
    </source>
</evidence>
<dbReference type="InterPro" id="IPR004099">
    <property type="entry name" value="Pyr_nucl-diS_OxRdtase_dimer"/>
</dbReference>
<evidence type="ECO:0000256" key="8">
    <source>
        <dbReference type="ARBA" id="ARBA00023284"/>
    </source>
</evidence>
<dbReference type="PRINTS" id="PR00368">
    <property type="entry name" value="FADPNR"/>
</dbReference>
<evidence type="ECO:0000256" key="7">
    <source>
        <dbReference type="ARBA" id="ARBA00023157"/>
    </source>
</evidence>
<keyword evidence="5 9" id="KW-0560">Oxidoreductase</keyword>
<dbReference type="Pfam" id="PF07992">
    <property type="entry name" value="Pyr_redox_2"/>
    <property type="match status" value="1"/>
</dbReference>
<dbReference type="EMBL" id="DSFP01000067">
    <property type="protein sequence ID" value="HEW46598.1"/>
    <property type="molecule type" value="Genomic_DNA"/>
</dbReference>
<evidence type="ECO:0000256" key="6">
    <source>
        <dbReference type="ARBA" id="ARBA00023027"/>
    </source>
</evidence>
<dbReference type="InterPro" id="IPR050151">
    <property type="entry name" value="Class-I_Pyr_Nuc-Dis_Oxidored"/>
</dbReference>
<feature type="coiled-coil region" evidence="10">
    <location>
        <begin position="70"/>
        <end position="97"/>
    </location>
</feature>
<feature type="domain" description="Pyridine nucleotide-disulphide oxidoreductase dimerisation" evidence="11">
    <location>
        <begin position="299"/>
        <end position="403"/>
    </location>
</feature>
<keyword evidence="3 9" id="KW-0285">Flavoprotein</keyword>
<name>A0A7C2V4B5_9AQUI</name>
<comment type="cofactor">
    <cofactor evidence="1">
        <name>FAD</name>
        <dbReference type="ChEBI" id="CHEBI:57692"/>
    </cofactor>
</comment>
<reference evidence="13" key="1">
    <citation type="journal article" date="2020" name="mSystems">
        <title>Genome- and Community-Level Interaction Insights into Carbon Utilization and Element Cycling Functions of Hydrothermarchaeota in Hydrothermal Sediment.</title>
        <authorList>
            <person name="Zhou Z."/>
            <person name="Liu Y."/>
            <person name="Xu W."/>
            <person name="Pan J."/>
            <person name="Luo Z.H."/>
            <person name="Li M."/>
        </authorList>
    </citation>
    <scope>NUCLEOTIDE SEQUENCE [LARGE SCALE GENOMIC DNA]</scope>
    <source>
        <strain evidence="13">SpSt-132</strain>
    </source>
</reference>
<dbReference type="GO" id="GO:0006103">
    <property type="term" value="P:2-oxoglutarate metabolic process"/>
    <property type="evidence" value="ECO:0007669"/>
    <property type="project" value="TreeGrafter"/>
</dbReference>
<dbReference type="PANTHER" id="PTHR22912:SF151">
    <property type="entry name" value="DIHYDROLIPOYL DEHYDROGENASE, MITOCHONDRIAL"/>
    <property type="match status" value="1"/>
</dbReference>
<dbReference type="SUPFAM" id="SSF55424">
    <property type="entry name" value="FAD/NAD-linked reductases, dimerisation (C-terminal) domain"/>
    <property type="match status" value="1"/>
</dbReference>
<accession>A0A7C2V4B5</accession>
<dbReference type="PROSITE" id="PS00076">
    <property type="entry name" value="PYRIDINE_REDOX_1"/>
    <property type="match status" value="1"/>
</dbReference>
<evidence type="ECO:0000256" key="9">
    <source>
        <dbReference type="RuleBase" id="RU003691"/>
    </source>
</evidence>
<evidence type="ECO:0000256" key="1">
    <source>
        <dbReference type="ARBA" id="ARBA00001974"/>
    </source>
</evidence>
<feature type="domain" description="FAD/NAD(P)-binding" evidence="12">
    <location>
        <begin position="3"/>
        <end position="212"/>
    </location>
</feature>
<sequence>MDYDVILLGGGLAYTGAELLRNAGLKVAIVEKDPSHLGGVCLHRGCVPTKLYLFEARKAHDLKNSSLLSIKEYDFDLKSLKEKKERLTKSLRDQIERLLKGVDFIYGYGELVEPHVVEVEGKRISAKHIIINTGKSYPLEPNGDHLLALEEVPESLKIAGDDPLALEFACMFALMNCKVELYFEEESLDFMHTSIRGRLLKMLKDMNISLMPLSEAPKENVYWIKRRVPNTKCIKVEISMDALGHIVVDKNYETSLKDHYAVGDVNGIAELAHASRVQALSVAKRIIKGQGFFTPPYKIPYVLYTQPLSYAKVGFTKKELEKKGVEFSEKSVSLRSFAVGSIYHTEEGMAFLYFDKKGFLLGAEVLSRDAGEVIGSLTVSLFSELNLDMLSRLCLPHPTLGEVLFMRI</sequence>
<comment type="similarity">
    <text evidence="2 9">Belongs to the class-I pyridine nucleotide-disulfide oxidoreductase family.</text>
</comment>
<keyword evidence="4 9" id="KW-0274">FAD</keyword>
<dbReference type="PRINTS" id="PR00411">
    <property type="entry name" value="PNDRDTASEI"/>
</dbReference>
<evidence type="ECO:0000259" key="12">
    <source>
        <dbReference type="Pfam" id="PF07992"/>
    </source>
</evidence>
<dbReference type="SUPFAM" id="SSF51905">
    <property type="entry name" value="FAD/NAD(P)-binding domain"/>
    <property type="match status" value="1"/>
</dbReference>
<dbReference type="GO" id="GO:0004148">
    <property type="term" value="F:dihydrolipoyl dehydrogenase (NADH) activity"/>
    <property type="evidence" value="ECO:0007669"/>
    <property type="project" value="TreeGrafter"/>
</dbReference>
<dbReference type="Gene3D" id="3.30.390.30">
    <property type="match status" value="1"/>
</dbReference>
<dbReference type="Pfam" id="PF02852">
    <property type="entry name" value="Pyr_redox_dim"/>
    <property type="match status" value="1"/>
</dbReference>